<comment type="catalytic activity">
    <reaction evidence="14">
        <text>IMP + diphosphate = hypoxanthine + 5-phospho-alpha-D-ribose 1-diphosphate</text>
        <dbReference type="Rhea" id="RHEA:17973"/>
        <dbReference type="ChEBI" id="CHEBI:17368"/>
        <dbReference type="ChEBI" id="CHEBI:33019"/>
        <dbReference type="ChEBI" id="CHEBI:58017"/>
        <dbReference type="ChEBI" id="CHEBI:58053"/>
        <dbReference type="EC" id="2.4.2.8"/>
    </reaction>
    <physiologicalReaction direction="right-to-left" evidence="14">
        <dbReference type="Rhea" id="RHEA:17975"/>
    </physiologicalReaction>
</comment>
<keyword evidence="18" id="KW-1185">Reference proteome</keyword>
<dbReference type="EMBL" id="JAUHMF010000002">
    <property type="protein sequence ID" value="MDT8899411.1"/>
    <property type="molecule type" value="Genomic_DNA"/>
</dbReference>
<dbReference type="Proteomes" id="UP001254165">
    <property type="component" value="Unassembled WGS sequence"/>
</dbReference>
<evidence type="ECO:0000256" key="1">
    <source>
        <dbReference type="ARBA" id="ARBA00001946"/>
    </source>
</evidence>
<comment type="caution">
    <text evidence="17">The sequence shown here is derived from an EMBL/GenBank/DDBJ whole genome shotgun (WGS) entry which is preliminary data.</text>
</comment>
<dbReference type="InterPro" id="IPR029057">
    <property type="entry name" value="PRTase-like"/>
</dbReference>
<evidence type="ECO:0000256" key="6">
    <source>
        <dbReference type="ARBA" id="ARBA00022490"/>
    </source>
</evidence>
<dbReference type="PANTHER" id="PTHR43340:SF1">
    <property type="entry name" value="HYPOXANTHINE PHOSPHORIBOSYLTRANSFERASE"/>
    <property type="match status" value="1"/>
</dbReference>
<evidence type="ECO:0000259" key="16">
    <source>
        <dbReference type="Pfam" id="PF00156"/>
    </source>
</evidence>
<evidence type="ECO:0000256" key="15">
    <source>
        <dbReference type="RuleBase" id="RU364099"/>
    </source>
</evidence>
<organism evidence="17 18">
    <name type="scientific">Thermanaerothrix solaris</name>
    <dbReference type="NCBI Taxonomy" id="3058434"/>
    <lineage>
        <taxon>Bacteria</taxon>
        <taxon>Bacillati</taxon>
        <taxon>Chloroflexota</taxon>
        <taxon>Anaerolineae</taxon>
        <taxon>Anaerolineales</taxon>
        <taxon>Anaerolineaceae</taxon>
        <taxon>Thermanaerothrix</taxon>
    </lineage>
</organism>
<keyword evidence="6 15" id="KW-0963">Cytoplasm</keyword>
<evidence type="ECO:0000256" key="10">
    <source>
        <dbReference type="ARBA" id="ARBA00022726"/>
    </source>
</evidence>
<dbReference type="SUPFAM" id="SSF53271">
    <property type="entry name" value="PRTase-like"/>
    <property type="match status" value="1"/>
</dbReference>
<comment type="subcellular location">
    <subcellularLocation>
        <location evidence="2 15">Cytoplasm</location>
    </subcellularLocation>
</comment>
<dbReference type="Pfam" id="PF00156">
    <property type="entry name" value="Pribosyltran"/>
    <property type="match status" value="1"/>
</dbReference>
<dbReference type="InterPro" id="IPR050408">
    <property type="entry name" value="HGPRT"/>
</dbReference>
<evidence type="ECO:0000256" key="4">
    <source>
        <dbReference type="ARBA" id="ARBA00004676"/>
    </source>
</evidence>
<comment type="similarity">
    <text evidence="5 15">Belongs to the purine/pyrimidine phosphoribosyltransferase family.</text>
</comment>
<evidence type="ECO:0000256" key="5">
    <source>
        <dbReference type="ARBA" id="ARBA00008391"/>
    </source>
</evidence>
<evidence type="ECO:0000256" key="2">
    <source>
        <dbReference type="ARBA" id="ARBA00004496"/>
    </source>
</evidence>
<keyword evidence="8 15" id="KW-0808">Transferase</keyword>
<evidence type="ECO:0000313" key="17">
    <source>
        <dbReference type="EMBL" id="MDT8899411.1"/>
    </source>
</evidence>
<keyword evidence="10 15" id="KW-0660">Purine salvage</keyword>
<comment type="pathway">
    <text evidence="4">Purine metabolism; GMP biosynthesis via salvage pathway; GMP from guanine: step 1/1.</text>
</comment>
<accession>A0ABU3NRE4</accession>
<keyword evidence="7 15" id="KW-0328">Glycosyltransferase</keyword>
<proteinExistence type="inferred from homology"/>
<evidence type="ECO:0000256" key="8">
    <source>
        <dbReference type="ARBA" id="ARBA00022679"/>
    </source>
</evidence>
<dbReference type="CDD" id="cd06223">
    <property type="entry name" value="PRTases_typeI"/>
    <property type="match status" value="1"/>
</dbReference>
<dbReference type="Gene3D" id="3.40.50.2020">
    <property type="match status" value="1"/>
</dbReference>
<comment type="catalytic activity">
    <reaction evidence="13">
        <text>GMP + diphosphate = guanine + 5-phospho-alpha-D-ribose 1-diphosphate</text>
        <dbReference type="Rhea" id="RHEA:25424"/>
        <dbReference type="ChEBI" id="CHEBI:16235"/>
        <dbReference type="ChEBI" id="CHEBI:33019"/>
        <dbReference type="ChEBI" id="CHEBI:58017"/>
        <dbReference type="ChEBI" id="CHEBI:58115"/>
        <dbReference type="EC" id="2.4.2.8"/>
    </reaction>
    <physiologicalReaction direction="right-to-left" evidence="13">
        <dbReference type="Rhea" id="RHEA:25426"/>
    </physiologicalReaction>
</comment>
<evidence type="ECO:0000256" key="9">
    <source>
        <dbReference type="ARBA" id="ARBA00022723"/>
    </source>
</evidence>
<evidence type="ECO:0000313" key="18">
    <source>
        <dbReference type="Proteomes" id="UP001254165"/>
    </source>
</evidence>
<dbReference type="EC" id="2.4.2.8" evidence="15"/>
<evidence type="ECO:0000256" key="12">
    <source>
        <dbReference type="ARBA" id="ARBA00022842"/>
    </source>
</evidence>
<keyword evidence="9 15" id="KW-0479">Metal-binding</keyword>
<name>A0ABU3NRE4_9CHLR</name>
<protein>
    <recommendedName>
        <fullName evidence="15">Hypoxanthine phosphoribosyltransferase</fullName>
        <ecNumber evidence="15">2.4.2.8</ecNumber>
    </recommendedName>
</protein>
<comment type="cofactor">
    <cofactor evidence="1 15">
        <name>Mg(2+)</name>
        <dbReference type="ChEBI" id="CHEBI:18420"/>
    </cofactor>
</comment>
<dbReference type="NCBIfam" id="TIGR01203">
    <property type="entry name" value="HGPRTase"/>
    <property type="match status" value="1"/>
</dbReference>
<dbReference type="InterPro" id="IPR000836">
    <property type="entry name" value="PRTase_dom"/>
</dbReference>
<evidence type="ECO:0000256" key="13">
    <source>
        <dbReference type="ARBA" id="ARBA00048811"/>
    </source>
</evidence>
<feature type="domain" description="Phosphoribosyltransferase" evidence="16">
    <location>
        <begin position="18"/>
        <end position="164"/>
    </location>
</feature>
<evidence type="ECO:0000256" key="7">
    <source>
        <dbReference type="ARBA" id="ARBA00022676"/>
    </source>
</evidence>
<comment type="pathway">
    <text evidence="3 15">Purine metabolism; IMP biosynthesis via salvage pathway; IMP from hypoxanthine: step 1/1.</text>
</comment>
<dbReference type="PANTHER" id="PTHR43340">
    <property type="entry name" value="HYPOXANTHINE-GUANINE PHOSPHORIBOSYLTRANSFERASE"/>
    <property type="match status" value="1"/>
</dbReference>
<sequence>MCNRYEEFLEEILIPEEALRQRVAELGAQISQDYKHSEKLVLLCILRGGVMFLTDLIRHLTVPHMVDFMAVSSYGAGSRQSTGQVRITLDLNTSIEDCDVLIVEDIIDSGRTLASVINLLSARKPRSLAVCTLLDKAERREVEVPLRYVGFTIPNKFVFGYGLDLDELYRNLPFIGVVNEEKYQQSRLKREC</sequence>
<keyword evidence="11 15" id="KW-0547">Nucleotide-binding</keyword>
<dbReference type="InterPro" id="IPR005904">
    <property type="entry name" value="Hxn_phspho_trans"/>
</dbReference>
<evidence type="ECO:0000256" key="3">
    <source>
        <dbReference type="ARBA" id="ARBA00004669"/>
    </source>
</evidence>
<keyword evidence="12 15" id="KW-0460">Magnesium</keyword>
<gene>
    <name evidence="17" type="primary">hpt</name>
    <name evidence="17" type="ORF">QYE77_14185</name>
</gene>
<dbReference type="GO" id="GO:0016757">
    <property type="term" value="F:glycosyltransferase activity"/>
    <property type="evidence" value="ECO:0007669"/>
    <property type="project" value="UniProtKB-KW"/>
</dbReference>
<evidence type="ECO:0000256" key="11">
    <source>
        <dbReference type="ARBA" id="ARBA00022741"/>
    </source>
</evidence>
<evidence type="ECO:0000256" key="14">
    <source>
        <dbReference type="ARBA" id="ARBA00049402"/>
    </source>
</evidence>
<reference evidence="17 18" key="1">
    <citation type="submission" date="2023-07" db="EMBL/GenBank/DDBJ databases">
        <title>Novel species of Thermanaerothrix with wide hydrolytic capabilities.</title>
        <authorList>
            <person name="Zayulina K.S."/>
            <person name="Podosokorskaya O.A."/>
            <person name="Elcheninov A.G."/>
        </authorList>
    </citation>
    <scope>NUCLEOTIDE SEQUENCE [LARGE SCALE GENOMIC DNA]</scope>
    <source>
        <strain evidence="17 18">4228-RoL</strain>
    </source>
</reference>